<accession>A0ACC2WIF8</accession>
<evidence type="ECO:0000313" key="1">
    <source>
        <dbReference type="EMBL" id="KAJ9111183.1"/>
    </source>
</evidence>
<sequence length="1023" mass="110245">MSFSAIFPTSSFASHLQDPQSPSHRHHPRYDSADLDYGPGVVSPASEVSRNGDVVGSPFSIMSEEDTFVLGTPASSARIFSGGEQPASGSSSADQEDKGWDGTGRRDKGKGRDHLDDGVGSVEAIGRETGDSGGNHSEHARASVAADIFTDRSLSSLRKPANPTPGNLQRRPAPIHSFTYSAPPSRIRPTEVATYHSSGRSTPVAADSASSSSMQSKLSTMRIKMKRKGSSLMDVLGKGKDVDRVAGRSRSGTTSSVATSVSVVGNDQSPSPLSAAGASRNSSKINLRTRLADKFDLSTRSASNSRPLQFFRRHKSATSPPAVTVDSTTDTVQAQSSALDTNRTPVYTQVRAATTGVDADTGGNDYFSPSGTLPITVPNPVRLESVSAAAPFPLSPIPAPSTHMTSAVTSSGYADSRTHARDMPSYNVTEKALVAEIQTSRFDSKLPRELQLQCFATLLDLHAGEHAKAKRRAQGHSGESKERAIRYLENRWVGAMAGRRELFKMSRVSRSWRDLAFDGQLWKDTDFHEAIGHLPPSSLITLLARNQGAYIRNLALNGWRDIPPHAFAFAMTNGGAKSSKAVVTRLEKLDLQGCTSIDTRTLENIIENSPKLKWLSLRENRRVNGDVVRATAFHADQLEYLDLSRCGSVSLLDDGGFDEANSWPALKTLKLCGGPAESGLLGLLALAAPNLEMLDVSYSVDIDDDDVKDFVSPPPDRYKEALALAKASSQGPKPSDIDIHSIMLTPAQAGEMGSAFPCDGLVPRRVTKLRHLNLSNCPDITQKAGSYLAYAVPHLEILEMASVGEMTSDGLVALFETTPKIRKVDLEGATQACDRILAALSPPTGKASVDASPGRELEVFAIGHASHITNDGALKLLRACPKLVQVNLEGTPVTDAIVKDFIRRKRGRTSCLRVTDCRGVNRNAIEAYESHIRHRSGWRGYQAAPLEYHDPMEDKDSEGKVAECNNKPVVQSFWGWSKVSRSSGIANKTVSPDASREDAVRSIARLLREAEVQGDVSRSCILM</sequence>
<comment type="caution">
    <text evidence="1">The sequence shown here is derived from an EMBL/GenBank/DDBJ whole genome shotgun (WGS) entry which is preliminary data.</text>
</comment>
<protein>
    <submittedName>
        <fullName evidence="1">Uncharacterized protein</fullName>
    </submittedName>
</protein>
<name>A0ACC2WIF8_9TREE</name>
<organism evidence="1 2">
    <name type="scientific">Naganishia adeliensis</name>
    <dbReference type="NCBI Taxonomy" id="92952"/>
    <lineage>
        <taxon>Eukaryota</taxon>
        <taxon>Fungi</taxon>
        <taxon>Dikarya</taxon>
        <taxon>Basidiomycota</taxon>
        <taxon>Agaricomycotina</taxon>
        <taxon>Tremellomycetes</taxon>
        <taxon>Filobasidiales</taxon>
        <taxon>Filobasidiaceae</taxon>
        <taxon>Naganishia</taxon>
    </lineage>
</organism>
<gene>
    <name evidence="1" type="ORF">QFC20_002677</name>
</gene>
<dbReference type="Proteomes" id="UP001230649">
    <property type="component" value="Unassembled WGS sequence"/>
</dbReference>
<keyword evidence="2" id="KW-1185">Reference proteome</keyword>
<evidence type="ECO:0000313" key="2">
    <source>
        <dbReference type="Proteomes" id="UP001230649"/>
    </source>
</evidence>
<reference evidence="1" key="1">
    <citation type="submission" date="2023-04" db="EMBL/GenBank/DDBJ databases">
        <title>Draft Genome sequencing of Naganishia species isolated from polar environments using Oxford Nanopore Technology.</title>
        <authorList>
            <person name="Leo P."/>
            <person name="Venkateswaran K."/>
        </authorList>
    </citation>
    <scope>NUCLEOTIDE SEQUENCE</scope>
    <source>
        <strain evidence="1">MNA-CCFEE 5262</strain>
    </source>
</reference>
<dbReference type="EMBL" id="JASBWS010000020">
    <property type="protein sequence ID" value="KAJ9111183.1"/>
    <property type="molecule type" value="Genomic_DNA"/>
</dbReference>
<proteinExistence type="predicted"/>